<dbReference type="eggNOG" id="COG2084">
    <property type="taxonomic scope" value="Bacteria"/>
</dbReference>
<dbReference type="OrthoDB" id="9812907at2"/>
<dbReference type="Pfam" id="PF14833">
    <property type="entry name" value="NAD_binding_11"/>
    <property type="match status" value="1"/>
</dbReference>
<dbReference type="RefSeq" id="WP_081856360.1">
    <property type="nucleotide sequence ID" value="NZ_FOVB01000003.1"/>
</dbReference>
<reference evidence="6 7" key="1">
    <citation type="submission" date="2014-03" db="EMBL/GenBank/DDBJ databases">
        <title>The draft genome sequence of Thioclava dalianensis DLFJ1-1.</title>
        <authorList>
            <person name="Lai Q."/>
            <person name="Shao Z."/>
        </authorList>
    </citation>
    <scope>NUCLEOTIDE SEQUENCE [LARGE SCALE GENOMIC DNA]</scope>
    <source>
        <strain evidence="6 7">DLFJ1-1</strain>
    </source>
</reference>
<dbReference type="InterPro" id="IPR029154">
    <property type="entry name" value="HIBADH-like_NADP-bd"/>
</dbReference>
<keyword evidence="1" id="KW-0560">Oxidoreductase</keyword>
<dbReference type="InterPro" id="IPR036291">
    <property type="entry name" value="NAD(P)-bd_dom_sf"/>
</dbReference>
<keyword evidence="7" id="KW-1185">Reference proteome</keyword>
<dbReference type="Gene3D" id="3.40.50.720">
    <property type="entry name" value="NAD(P)-binding Rossmann-like Domain"/>
    <property type="match status" value="1"/>
</dbReference>
<dbReference type="SUPFAM" id="SSF48179">
    <property type="entry name" value="6-phosphogluconate dehydrogenase C-terminal domain-like"/>
    <property type="match status" value="1"/>
</dbReference>
<feature type="domain" description="6-phosphogluconate dehydrogenase NADP-binding" evidence="4">
    <location>
        <begin position="18"/>
        <end position="174"/>
    </location>
</feature>
<dbReference type="InterPro" id="IPR008927">
    <property type="entry name" value="6-PGluconate_DH-like_C_sf"/>
</dbReference>
<dbReference type="GO" id="GO:0051287">
    <property type="term" value="F:NAD binding"/>
    <property type="evidence" value="ECO:0007669"/>
    <property type="project" value="InterPro"/>
</dbReference>
<keyword evidence="2" id="KW-0520">NAD</keyword>
<dbReference type="GO" id="GO:0016491">
    <property type="term" value="F:oxidoreductase activity"/>
    <property type="evidence" value="ECO:0007669"/>
    <property type="project" value="UniProtKB-KW"/>
</dbReference>
<dbReference type="InterPro" id="IPR013328">
    <property type="entry name" value="6PGD_dom2"/>
</dbReference>
<evidence type="ECO:0000256" key="1">
    <source>
        <dbReference type="ARBA" id="ARBA00023002"/>
    </source>
</evidence>
<evidence type="ECO:0000313" key="6">
    <source>
        <dbReference type="EMBL" id="KEP68878.1"/>
    </source>
</evidence>
<feature type="active site" evidence="3">
    <location>
        <position position="184"/>
    </location>
</feature>
<evidence type="ECO:0000259" key="5">
    <source>
        <dbReference type="Pfam" id="PF14833"/>
    </source>
</evidence>
<organism evidence="6 7">
    <name type="scientific">Thioclava dalianensis</name>
    <dbReference type="NCBI Taxonomy" id="1185766"/>
    <lineage>
        <taxon>Bacteria</taxon>
        <taxon>Pseudomonadati</taxon>
        <taxon>Pseudomonadota</taxon>
        <taxon>Alphaproteobacteria</taxon>
        <taxon>Rhodobacterales</taxon>
        <taxon>Paracoccaceae</taxon>
        <taxon>Thioclava</taxon>
    </lineage>
</organism>
<dbReference type="InterPro" id="IPR051265">
    <property type="entry name" value="HIBADH-related_NP60_sf"/>
</dbReference>
<dbReference type="SUPFAM" id="SSF51735">
    <property type="entry name" value="NAD(P)-binding Rossmann-fold domains"/>
    <property type="match status" value="1"/>
</dbReference>
<accession>A0A074TIP5</accession>
<dbReference type="PANTHER" id="PTHR43580">
    <property type="entry name" value="OXIDOREDUCTASE GLYR1-RELATED"/>
    <property type="match status" value="1"/>
</dbReference>
<evidence type="ECO:0000313" key="7">
    <source>
        <dbReference type="Proteomes" id="UP000027725"/>
    </source>
</evidence>
<gene>
    <name evidence="6" type="ORF">DL1_08415</name>
</gene>
<comment type="caution">
    <text evidence="6">The sequence shown here is derived from an EMBL/GenBank/DDBJ whole genome shotgun (WGS) entry which is preliminary data.</text>
</comment>
<proteinExistence type="predicted"/>
<dbReference type="PANTHER" id="PTHR43580:SF2">
    <property type="entry name" value="CYTOKINE-LIKE NUCLEAR FACTOR N-PAC"/>
    <property type="match status" value="1"/>
</dbReference>
<dbReference type="AlphaFoldDB" id="A0A074TIP5"/>
<dbReference type="GO" id="GO:0050661">
    <property type="term" value="F:NADP binding"/>
    <property type="evidence" value="ECO:0007669"/>
    <property type="project" value="InterPro"/>
</dbReference>
<dbReference type="Gene3D" id="1.10.1040.10">
    <property type="entry name" value="N-(1-d-carboxylethyl)-l-norvaline Dehydrogenase, domain 2"/>
    <property type="match status" value="1"/>
</dbReference>
<evidence type="ECO:0000256" key="3">
    <source>
        <dbReference type="PIRSR" id="PIRSR000103-1"/>
    </source>
</evidence>
<dbReference type="InterPro" id="IPR006115">
    <property type="entry name" value="6PGDH_NADP-bd"/>
</dbReference>
<dbReference type="Pfam" id="PF03446">
    <property type="entry name" value="NAD_binding_2"/>
    <property type="match status" value="1"/>
</dbReference>
<evidence type="ECO:0000259" key="4">
    <source>
        <dbReference type="Pfam" id="PF03446"/>
    </source>
</evidence>
<dbReference type="PIRSF" id="PIRSF000103">
    <property type="entry name" value="HIBADH"/>
    <property type="match status" value="1"/>
</dbReference>
<dbReference type="Proteomes" id="UP000027725">
    <property type="component" value="Unassembled WGS sequence"/>
</dbReference>
<name>A0A074TIP5_9RHOB</name>
<dbReference type="InterPro" id="IPR015815">
    <property type="entry name" value="HIBADH-related"/>
</dbReference>
<sequence length="304" mass="32454">MSNMASAPHLPQSESRAVGWIGVGKMGGPMARNLLDSGVGLTVVEPDSGNRAKLAEKGAKTADCARDLRDMQVVFSTLPNDDALMAVVSGETGLIHGLPRGALLVEMSTVSPECSERVAQILSEAGLRYLRAPLSGSTDLAAKAALTVLASGDRAGWDEVLPLIKTFSARQFFLGEGEEARYMKLVLNTLVGAFSAVLSEALAIGASGGLSRADMMEVICESAVASPLFKYKQEAVVNDDYTPAFTVSQMIKDFTLISNAARRNDVPVMTTGLILELYRSASNAGMRDEDFFALVKWQEKLSTR</sequence>
<dbReference type="EMBL" id="JHEH01000022">
    <property type="protein sequence ID" value="KEP68878.1"/>
    <property type="molecule type" value="Genomic_DNA"/>
</dbReference>
<evidence type="ECO:0000256" key="2">
    <source>
        <dbReference type="ARBA" id="ARBA00023027"/>
    </source>
</evidence>
<protein>
    <submittedName>
        <fullName evidence="6">GDP-mannose dehydrogenase</fullName>
    </submittedName>
</protein>
<dbReference type="STRING" id="1185766.SAMN05216224_1034"/>
<feature type="domain" description="3-hydroxyisobutyrate dehydrogenase-like NAD-binding" evidence="5">
    <location>
        <begin position="181"/>
        <end position="297"/>
    </location>
</feature>